<name>A0ACB7S369_HYAAI</name>
<dbReference type="EMBL" id="CM023486">
    <property type="protein sequence ID" value="KAH6927637.1"/>
    <property type="molecule type" value="Genomic_DNA"/>
</dbReference>
<accession>A0ACB7S369</accession>
<evidence type="ECO:0000313" key="2">
    <source>
        <dbReference type="Proteomes" id="UP000821845"/>
    </source>
</evidence>
<gene>
    <name evidence="1" type="ORF">HPB50_006342</name>
</gene>
<sequence>MTLLKDMLPKLRSHRETRQQQVSKARIKRSPFRSAVRESLRAGLDTAGRGAPSSSSGAPQFRGSGAAAKGLEVKAQSWRARSSRLETWLDAALAATAPAPVDKWTGSRREGGLFGPGERPSFFQAAAEWHRASAERGRRRRAGAGEDTARAWRRDIAGIAASSLSLLIDLARVHVCH</sequence>
<evidence type="ECO:0000313" key="1">
    <source>
        <dbReference type="EMBL" id="KAH6927637.1"/>
    </source>
</evidence>
<organism evidence="1 2">
    <name type="scientific">Hyalomma asiaticum</name>
    <name type="common">Tick</name>
    <dbReference type="NCBI Taxonomy" id="266040"/>
    <lineage>
        <taxon>Eukaryota</taxon>
        <taxon>Metazoa</taxon>
        <taxon>Ecdysozoa</taxon>
        <taxon>Arthropoda</taxon>
        <taxon>Chelicerata</taxon>
        <taxon>Arachnida</taxon>
        <taxon>Acari</taxon>
        <taxon>Parasitiformes</taxon>
        <taxon>Ixodida</taxon>
        <taxon>Ixodoidea</taxon>
        <taxon>Ixodidae</taxon>
        <taxon>Hyalomminae</taxon>
        <taxon>Hyalomma</taxon>
    </lineage>
</organism>
<protein>
    <submittedName>
        <fullName evidence="1">Uncharacterized protein</fullName>
    </submittedName>
</protein>
<keyword evidence="2" id="KW-1185">Reference proteome</keyword>
<reference evidence="1" key="1">
    <citation type="submission" date="2020-05" db="EMBL/GenBank/DDBJ databases">
        <title>Large-scale comparative analyses of tick genomes elucidate their genetic diversity and vector capacities.</title>
        <authorList>
            <person name="Jia N."/>
            <person name="Wang J."/>
            <person name="Shi W."/>
            <person name="Du L."/>
            <person name="Sun Y."/>
            <person name="Zhan W."/>
            <person name="Jiang J."/>
            <person name="Wang Q."/>
            <person name="Zhang B."/>
            <person name="Ji P."/>
            <person name="Sakyi L.B."/>
            <person name="Cui X."/>
            <person name="Yuan T."/>
            <person name="Jiang B."/>
            <person name="Yang W."/>
            <person name="Lam T.T.-Y."/>
            <person name="Chang Q."/>
            <person name="Ding S."/>
            <person name="Wang X."/>
            <person name="Zhu J."/>
            <person name="Ruan X."/>
            <person name="Zhao L."/>
            <person name="Wei J."/>
            <person name="Que T."/>
            <person name="Du C."/>
            <person name="Cheng J."/>
            <person name="Dai P."/>
            <person name="Han X."/>
            <person name="Huang E."/>
            <person name="Gao Y."/>
            <person name="Liu J."/>
            <person name="Shao H."/>
            <person name="Ye R."/>
            <person name="Li L."/>
            <person name="Wei W."/>
            <person name="Wang X."/>
            <person name="Wang C."/>
            <person name="Yang T."/>
            <person name="Huo Q."/>
            <person name="Li W."/>
            <person name="Guo W."/>
            <person name="Chen H."/>
            <person name="Zhou L."/>
            <person name="Ni X."/>
            <person name="Tian J."/>
            <person name="Zhou Y."/>
            <person name="Sheng Y."/>
            <person name="Liu T."/>
            <person name="Pan Y."/>
            <person name="Xia L."/>
            <person name="Li J."/>
            <person name="Zhao F."/>
            <person name="Cao W."/>
        </authorList>
    </citation>
    <scope>NUCLEOTIDE SEQUENCE</scope>
    <source>
        <strain evidence="1">Hyas-2018</strain>
    </source>
</reference>
<proteinExistence type="predicted"/>
<comment type="caution">
    <text evidence="1">The sequence shown here is derived from an EMBL/GenBank/DDBJ whole genome shotgun (WGS) entry which is preliminary data.</text>
</comment>
<dbReference type="Proteomes" id="UP000821845">
    <property type="component" value="Chromosome 6"/>
</dbReference>